<organism evidence="3 4">
    <name type="scientific">Caulifigura coniformis</name>
    <dbReference type="NCBI Taxonomy" id="2527983"/>
    <lineage>
        <taxon>Bacteria</taxon>
        <taxon>Pseudomonadati</taxon>
        <taxon>Planctomycetota</taxon>
        <taxon>Planctomycetia</taxon>
        <taxon>Planctomycetales</taxon>
        <taxon>Planctomycetaceae</taxon>
        <taxon>Caulifigura</taxon>
    </lineage>
</organism>
<dbReference type="NCBIfam" id="TIGR04294">
    <property type="entry name" value="pre_pil_HX9DG"/>
    <property type="match status" value="1"/>
</dbReference>
<evidence type="ECO:0000313" key="3">
    <source>
        <dbReference type="EMBL" id="QDT54332.1"/>
    </source>
</evidence>
<dbReference type="InterPro" id="IPR045584">
    <property type="entry name" value="Pilin-like"/>
</dbReference>
<dbReference type="KEGG" id="ccos:Pan44_23610"/>
<dbReference type="Gene3D" id="3.30.700.10">
    <property type="entry name" value="Glycoprotein, Type 4 Pilin"/>
    <property type="match status" value="1"/>
</dbReference>
<proteinExistence type="predicted"/>
<evidence type="ECO:0000259" key="2">
    <source>
        <dbReference type="Pfam" id="PF07596"/>
    </source>
</evidence>
<dbReference type="Pfam" id="PF07596">
    <property type="entry name" value="SBP_bac_10"/>
    <property type="match status" value="1"/>
</dbReference>
<dbReference type="AlphaFoldDB" id="A0A517SDX7"/>
<protein>
    <submittedName>
        <fullName evidence="3">Type II secretion system protein G</fullName>
    </submittedName>
</protein>
<dbReference type="NCBIfam" id="TIGR02532">
    <property type="entry name" value="IV_pilin_GFxxxE"/>
    <property type="match status" value="1"/>
</dbReference>
<dbReference type="InterPro" id="IPR012902">
    <property type="entry name" value="N_methyl_site"/>
</dbReference>
<keyword evidence="1" id="KW-1133">Transmembrane helix</keyword>
<dbReference type="RefSeq" id="WP_145030202.1">
    <property type="nucleotide sequence ID" value="NZ_CP036271.1"/>
</dbReference>
<dbReference type="SUPFAM" id="SSF54523">
    <property type="entry name" value="Pili subunits"/>
    <property type="match status" value="1"/>
</dbReference>
<dbReference type="PANTHER" id="PTHR30093:SF2">
    <property type="entry name" value="TYPE II SECRETION SYSTEM PROTEIN H"/>
    <property type="match status" value="1"/>
</dbReference>
<feature type="transmembrane region" description="Helical" evidence="1">
    <location>
        <begin position="12"/>
        <end position="34"/>
    </location>
</feature>
<dbReference type="PANTHER" id="PTHR30093">
    <property type="entry name" value="GENERAL SECRETION PATHWAY PROTEIN G"/>
    <property type="match status" value="1"/>
</dbReference>
<dbReference type="Proteomes" id="UP000315700">
    <property type="component" value="Chromosome"/>
</dbReference>
<dbReference type="EMBL" id="CP036271">
    <property type="protein sequence ID" value="QDT54332.1"/>
    <property type="molecule type" value="Genomic_DNA"/>
</dbReference>
<keyword evidence="4" id="KW-1185">Reference proteome</keyword>
<dbReference type="OrthoDB" id="255922at2"/>
<gene>
    <name evidence="3" type="primary">xcpT_26</name>
    <name evidence="3" type="ORF">Pan44_23610</name>
</gene>
<dbReference type="InterPro" id="IPR011453">
    <property type="entry name" value="DUF1559"/>
</dbReference>
<evidence type="ECO:0000313" key="4">
    <source>
        <dbReference type="Proteomes" id="UP000315700"/>
    </source>
</evidence>
<keyword evidence="1" id="KW-0472">Membrane</keyword>
<name>A0A517SDX7_9PLAN</name>
<feature type="domain" description="DUF1559" evidence="2">
    <location>
        <begin position="35"/>
        <end position="307"/>
    </location>
</feature>
<keyword evidence="1" id="KW-0812">Transmembrane</keyword>
<dbReference type="InParanoid" id="A0A517SDX7"/>
<evidence type="ECO:0000256" key="1">
    <source>
        <dbReference type="SAM" id="Phobius"/>
    </source>
</evidence>
<dbReference type="Pfam" id="PF07963">
    <property type="entry name" value="N_methyl"/>
    <property type="match status" value="1"/>
</dbReference>
<dbReference type="InterPro" id="IPR027558">
    <property type="entry name" value="Pre_pil_HX9DG_C"/>
</dbReference>
<sequence length="325" mass="35386">MSRCPRKRIGFTLIELLVVIAIIAILIALLLPAVQQAREAARRTQCKNNLKQIGLALHNYHDVYNVFAAGAYWRMPTDSSCTDSSTTPYQKGSIMLRLLPYIDQAPLFNQWDFNPCNTDANTNPNQELRKTPIAPFRCPSDTFPAMNGTWAVHNYAACMGASRSGGTTGSPSGPCATAPWESFLKANSNPNNVAGMFTRSWRHTGIRDNTDGTSNTIYFGEMRPECSNHGDNGWAASNNGQGTTTTMVPINYDSCNRASGSTPVPADGCSWFGNWVTELGYKSLHTGGAHMLMGDGAVRFVSENISMETYARLGSKADGETVGEF</sequence>
<reference evidence="3 4" key="1">
    <citation type="submission" date="2019-02" db="EMBL/GenBank/DDBJ databases">
        <title>Deep-cultivation of Planctomycetes and their phenomic and genomic characterization uncovers novel biology.</title>
        <authorList>
            <person name="Wiegand S."/>
            <person name="Jogler M."/>
            <person name="Boedeker C."/>
            <person name="Pinto D."/>
            <person name="Vollmers J."/>
            <person name="Rivas-Marin E."/>
            <person name="Kohn T."/>
            <person name="Peeters S.H."/>
            <person name="Heuer A."/>
            <person name="Rast P."/>
            <person name="Oberbeckmann S."/>
            <person name="Bunk B."/>
            <person name="Jeske O."/>
            <person name="Meyerdierks A."/>
            <person name="Storesund J.E."/>
            <person name="Kallscheuer N."/>
            <person name="Luecker S."/>
            <person name="Lage O.M."/>
            <person name="Pohl T."/>
            <person name="Merkel B.J."/>
            <person name="Hornburger P."/>
            <person name="Mueller R.-W."/>
            <person name="Bruemmer F."/>
            <person name="Labrenz M."/>
            <person name="Spormann A.M."/>
            <person name="Op den Camp H."/>
            <person name="Overmann J."/>
            <person name="Amann R."/>
            <person name="Jetten M.S.M."/>
            <person name="Mascher T."/>
            <person name="Medema M.H."/>
            <person name="Devos D.P."/>
            <person name="Kaster A.-K."/>
            <person name="Ovreas L."/>
            <person name="Rohde M."/>
            <person name="Galperin M.Y."/>
            <person name="Jogler C."/>
        </authorList>
    </citation>
    <scope>NUCLEOTIDE SEQUENCE [LARGE SCALE GENOMIC DNA]</scope>
    <source>
        <strain evidence="3 4">Pan44</strain>
    </source>
</reference>
<accession>A0A517SDX7</accession>